<dbReference type="Pfam" id="PF00096">
    <property type="entry name" value="zf-C2H2"/>
    <property type="match status" value="2"/>
</dbReference>
<dbReference type="InterPro" id="IPR013087">
    <property type="entry name" value="Znf_C2H2_type"/>
</dbReference>
<feature type="region of interest" description="Disordered" evidence="8">
    <location>
        <begin position="256"/>
        <end position="275"/>
    </location>
</feature>
<evidence type="ECO:0000313" key="10">
    <source>
        <dbReference type="EMBL" id="KPI42257.1"/>
    </source>
</evidence>
<keyword evidence="1" id="KW-0479">Metal-binding</keyword>
<evidence type="ECO:0000256" key="1">
    <source>
        <dbReference type="ARBA" id="ARBA00022723"/>
    </source>
</evidence>
<dbReference type="PROSITE" id="PS00028">
    <property type="entry name" value="ZINC_FINGER_C2H2_1"/>
    <property type="match status" value="2"/>
</dbReference>
<dbReference type="Proteomes" id="UP000038010">
    <property type="component" value="Unassembled WGS sequence"/>
</dbReference>
<keyword evidence="11" id="KW-1185">Reference proteome</keyword>
<dbReference type="GO" id="GO:0000978">
    <property type="term" value="F:RNA polymerase II cis-regulatory region sequence-specific DNA binding"/>
    <property type="evidence" value="ECO:0007669"/>
    <property type="project" value="TreeGrafter"/>
</dbReference>
<sequence length="382" mass="42730">MGMSFEPTHDHIMQCHMHQLRTWGMPTSIPASAPMGSLGSLSCGNPMTSIRGQVGYYSYDQSHADYYNHQPPEFNAAYSMNRAHTFHGVADFHQSYRRTITPVSTALDDLNTFDDYEAASCYSEAPSSFISSEPTEPSIYDSAYSVTSRQTPSVTSQPAPPSQSHLVSEVDSLMRTIEPVTSPSTVSPETPGHTEATVIKPKKHICPYPDCSKSFSQPTHLKIHLRSHTGEKPYTCSVSTCRQTFSQLGNLRTHERRHIGQRPNRKRSCSDPGQRGKRYECILDSCRIQSTNDRSGKPTQSGKVFTQLGNLKAHMNKFHKDTLLRLSDQFATQTQEDRELKEYFTSLFKNSNKGIKGRGKGRKVEVIHGIDQPSYNGGTLSR</sequence>
<evidence type="ECO:0000313" key="11">
    <source>
        <dbReference type="Proteomes" id="UP000038010"/>
    </source>
</evidence>
<evidence type="ECO:0000259" key="9">
    <source>
        <dbReference type="PROSITE" id="PS50157"/>
    </source>
</evidence>
<gene>
    <name evidence="10" type="ORF">AB675_9868</name>
</gene>
<name>A0A0N1P0H7_9EURO</name>
<dbReference type="PROSITE" id="PS50157">
    <property type="entry name" value="ZINC_FINGER_C2H2_2"/>
    <property type="match status" value="2"/>
</dbReference>
<evidence type="ECO:0000256" key="2">
    <source>
        <dbReference type="ARBA" id="ARBA00022737"/>
    </source>
</evidence>
<dbReference type="FunFam" id="3.30.160.60:FF:000624">
    <property type="entry name" value="zinc finger protein 697"/>
    <property type="match status" value="1"/>
</dbReference>
<keyword evidence="5" id="KW-0749">Sporulation</keyword>
<dbReference type="GO" id="GO:0000981">
    <property type="term" value="F:DNA-binding transcription factor activity, RNA polymerase II-specific"/>
    <property type="evidence" value="ECO:0007669"/>
    <property type="project" value="UniProtKB-ARBA"/>
</dbReference>
<protein>
    <recommendedName>
        <fullName evidence="6">C2H2 type master regulator of conidiophore development brlA</fullName>
    </recommendedName>
</protein>
<evidence type="ECO:0000256" key="3">
    <source>
        <dbReference type="ARBA" id="ARBA00022771"/>
    </source>
</evidence>
<dbReference type="InterPro" id="IPR036236">
    <property type="entry name" value="Znf_C2H2_sf"/>
</dbReference>
<reference evidence="10 11" key="1">
    <citation type="submission" date="2015-06" db="EMBL/GenBank/DDBJ databases">
        <title>Draft genome of the ant-associated black yeast Phialophora attae CBS 131958.</title>
        <authorList>
            <person name="Moreno L.F."/>
            <person name="Stielow B.J."/>
            <person name="de Hoog S."/>
            <person name="Vicente V.A."/>
            <person name="Weiss V.A."/>
            <person name="de Vries M."/>
            <person name="Cruz L.M."/>
            <person name="Souza E.M."/>
        </authorList>
    </citation>
    <scope>NUCLEOTIDE SEQUENCE [LARGE SCALE GENOMIC DNA]</scope>
    <source>
        <strain evidence="10 11">CBS 131958</strain>
    </source>
</reference>
<comment type="caution">
    <text evidence="10">The sequence shown here is derived from an EMBL/GenBank/DDBJ whole genome shotgun (WGS) entry which is preliminary data.</text>
</comment>
<dbReference type="SUPFAM" id="SSF57667">
    <property type="entry name" value="beta-beta-alpha zinc fingers"/>
    <property type="match status" value="1"/>
</dbReference>
<evidence type="ECO:0000256" key="5">
    <source>
        <dbReference type="ARBA" id="ARBA00023321"/>
    </source>
</evidence>
<organism evidence="10 11">
    <name type="scientific">Cyphellophora attinorum</name>
    <dbReference type="NCBI Taxonomy" id="1664694"/>
    <lineage>
        <taxon>Eukaryota</taxon>
        <taxon>Fungi</taxon>
        <taxon>Dikarya</taxon>
        <taxon>Ascomycota</taxon>
        <taxon>Pezizomycotina</taxon>
        <taxon>Eurotiomycetes</taxon>
        <taxon>Chaetothyriomycetidae</taxon>
        <taxon>Chaetothyriales</taxon>
        <taxon>Cyphellophoraceae</taxon>
        <taxon>Cyphellophora</taxon>
    </lineage>
</organism>
<dbReference type="GeneID" id="28742320"/>
<feature type="domain" description="C2H2-type" evidence="9">
    <location>
        <begin position="204"/>
        <end position="233"/>
    </location>
</feature>
<dbReference type="SMART" id="SM00355">
    <property type="entry name" value="ZnF_C2H2"/>
    <property type="match status" value="3"/>
</dbReference>
<keyword evidence="4" id="KW-0862">Zinc</keyword>
<feature type="domain" description="C2H2-type" evidence="9">
    <location>
        <begin position="234"/>
        <end position="263"/>
    </location>
</feature>
<feature type="compositionally biased region" description="Basic residues" evidence="8">
    <location>
        <begin position="256"/>
        <end position="267"/>
    </location>
</feature>
<dbReference type="PANTHER" id="PTHR14003">
    <property type="entry name" value="TRANSCRIPTIONAL REPRESSOR PROTEIN YY"/>
    <property type="match status" value="1"/>
</dbReference>
<keyword evidence="3 7" id="KW-0863">Zinc-finger</keyword>
<dbReference type="PANTHER" id="PTHR14003:SF19">
    <property type="entry name" value="YY2 TRANSCRIPTION FACTOR"/>
    <property type="match status" value="1"/>
</dbReference>
<dbReference type="OrthoDB" id="427030at2759"/>
<evidence type="ECO:0000256" key="8">
    <source>
        <dbReference type="SAM" id="MobiDB-lite"/>
    </source>
</evidence>
<dbReference type="VEuPathDB" id="FungiDB:AB675_9868"/>
<evidence type="ECO:0000256" key="4">
    <source>
        <dbReference type="ARBA" id="ARBA00022833"/>
    </source>
</evidence>
<dbReference type="GO" id="GO:0005667">
    <property type="term" value="C:transcription regulator complex"/>
    <property type="evidence" value="ECO:0007669"/>
    <property type="project" value="TreeGrafter"/>
</dbReference>
<evidence type="ECO:0000256" key="6">
    <source>
        <dbReference type="ARBA" id="ARBA00044085"/>
    </source>
</evidence>
<dbReference type="GO" id="GO:0000785">
    <property type="term" value="C:chromatin"/>
    <property type="evidence" value="ECO:0007669"/>
    <property type="project" value="TreeGrafter"/>
</dbReference>
<accession>A0A0N1P0H7</accession>
<dbReference type="FunFam" id="3.30.160.60:FF:000072">
    <property type="entry name" value="zinc finger protein 143 isoform X1"/>
    <property type="match status" value="1"/>
</dbReference>
<dbReference type="GO" id="GO:0008270">
    <property type="term" value="F:zinc ion binding"/>
    <property type="evidence" value="ECO:0007669"/>
    <property type="project" value="UniProtKB-KW"/>
</dbReference>
<keyword evidence="2" id="KW-0677">Repeat</keyword>
<keyword evidence="5" id="KW-0183">Conidiation</keyword>
<dbReference type="GO" id="GO:0048315">
    <property type="term" value="P:conidium formation"/>
    <property type="evidence" value="ECO:0007669"/>
    <property type="project" value="UniProtKB-KW"/>
</dbReference>
<dbReference type="AlphaFoldDB" id="A0A0N1P0H7"/>
<evidence type="ECO:0000256" key="7">
    <source>
        <dbReference type="PROSITE-ProRule" id="PRU00042"/>
    </source>
</evidence>
<dbReference type="EMBL" id="LFJN01000007">
    <property type="protein sequence ID" value="KPI42257.1"/>
    <property type="molecule type" value="Genomic_DNA"/>
</dbReference>
<dbReference type="STRING" id="1664694.A0A0N1P0H7"/>
<dbReference type="Gene3D" id="3.30.160.60">
    <property type="entry name" value="Classic Zinc Finger"/>
    <property type="match status" value="3"/>
</dbReference>
<proteinExistence type="predicted"/>
<dbReference type="RefSeq" id="XP_018002220.1">
    <property type="nucleotide sequence ID" value="XM_018150440.1"/>
</dbReference>